<evidence type="ECO:0000313" key="2">
    <source>
        <dbReference type="EMBL" id="GMM58594.1"/>
    </source>
</evidence>
<comment type="caution">
    <text evidence="2">The sequence shown here is derived from an EMBL/GenBank/DDBJ whole genome shotgun (WGS) entry which is preliminary data.</text>
</comment>
<feature type="compositionally biased region" description="Basic and acidic residues" evidence="1">
    <location>
        <begin position="188"/>
        <end position="210"/>
    </location>
</feature>
<gene>
    <name evidence="2" type="ORF">DAKH74_052110</name>
</gene>
<evidence type="ECO:0000313" key="3">
    <source>
        <dbReference type="Proteomes" id="UP001377567"/>
    </source>
</evidence>
<feature type="compositionally biased region" description="Low complexity" evidence="1">
    <location>
        <begin position="1"/>
        <end position="14"/>
    </location>
</feature>
<feature type="compositionally biased region" description="Low complexity" evidence="1">
    <location>
        <begin position="244"/>
        <end position="259"/>
    </location>
</feature>
<protein>
    <submittedName>
        <fullName evidence="2">Rfm1 protein</fullName>
    </submittedName>
</protein>
<name>A0AAV5S8T1_MAUHU</name>
<feature type="region of interest" description="Disordered" evidence="1">
    <location>
        <begin position="168"/>
        <end position="266"/>
    </location>
</feature>
<feature type="compositionally biased region" description="Basic residues" evidence="1">
    <location>
        <begin position="218"/>
        <end position="229"/>
    </location>
</feature>
<evidence type="ECO:0000256" key="1">
    <source>
        <dbReference type="SAM" id="MobiDB-lite"/>
    </source>
</evidence>
<proteinExistence type="predicted"/>
<keyword evidence="3" id="KW-1185">Reference proteome</keyword>
<dbReference type="AlphaFoldDB" id="A0AAV5S8T1"/>
<sequence length="350" mass="39347">MPNTMTTPTKSNTTQPSLDNDASLNKIRDLCKQTEELTREIKNVCKDIYPMEFESYNDYFIIHSFKRGISESGRVNLDGLRKKEQMIHYKRARNANQRKLDQNISAPPSRTPSEGSSHETSPLDPEDASASSSSSEKGAETTSISSVDSEPREIVNKVSAEISTNSIIDEDDLSGTTEGPHSIRRSSRLSEKDRQEKLKREHDEWESHETEESDAQGKRKHRRVGRPRKSSYTSSDGEEEHELSASSSSSSVSAEQDSAAGEETDADGKIIIHDLYESLVPKVKMPQRRSDWILPPRMKFAPEKHLHTRAEYDTVKMNELVGTDRITKVLSRFEGGVAGVRTKREVNPAN</sequence>
<feature type="region of interest" description="Disordered" evidence="1">
    <location>
        <begin position="92"/>
        <end position="152"/>
    </location>
</feature>
<feature type="compositionally biased region" description="Polar residues" evidence="1">
    <location>
        <begin position="94"/>
        <end position="120"/>
    </location>
</feature>
<organism evidence="2 3">
    <name type="scientific">Maudiozyma humilis</name>
    <name type="common">Sour dough yeast</name>
    <name type="synonym">Kazachstania humilis</name>
    <dbReference type="NCBI Taxonomy" id="51915"/>
    <lineage>
        <taxon>Eukaryota</taxon>
        <taxon>Fungi</taxon>
        <taxon>Dikarya</taxon>
        <taxon>Ascomycota</taxon>
        <taxon>Saccharomycotina</taxon>
        <taxon>Saccharomycetes</taxon>
        <taxon>Saccharomycetales</taxon>
        <taxon>Saccharomycetaceae</taxon>
        <taxon>Maudiozyma</taxon>
    </lineage>
</organism>
<accession>A0AAV5S8T1</accession>
<feature type="region of interest" description="Disordered" evidence="1">
    <location>
        <begin position="1"/>
        <end position="21"/>
    </location>
</feature>
<dbReference type="EMBL" id="BTGD01000025">
    <property type="protein sequence ID" value="GMM58594.1"/>
    <property type="molecule type" value="Genomic_DNA"/>
</dbReference>
<reference evidence="2 3" key="1">
    <citation type="journal article" date="2023" name="Elife">
        <title>Identification of key yeast species and microbe-microbe interactions impacting larval growth of Drosophila in the wild.</title>
        <authorList>
            <person name="Mure A."/>
            <person name="Sugiura Y."/>
            <person name="Maeda R."/>
            <person name="Honda K."/>
            <person name="Sakurai N."/>
            <person name="Takahashi Y."/>
            <person name="Watada M."/>
            <person name="Katoh T."/>
            <person name="Gotoh A."/>
            <person name="Gotoh Y."/>
            <person name="Taniguchi I."/>
            <person name="Nakamura K."/>
            <person name="Hayashi T."/>
            <person name="Katayama T."/>
            <person name="Uemura T."/>
            <person name="Hattori Y."/>
        </authorList>
    </citation>
    <scope>NUCLEOTIDE SEQUENCE [LARGE SCALE GENOMIC DNA]</scope>
    <source>
        <strain evidence="2 3">KH-74</strain>
    </source>
</reference>
<dbReference type="Proteomes" id="UP001377567">
    <property type="component" value="Unassembled WGS sequence"/>
</dbReference>